<evidence type="ECO:0000313" key="3">
    <source>
        <dbReference type="Proteomes" id="UP000585474"/>
    </source>
</evidence>
<evidence type="ECO:0000259" key="1">
    <source>
        <dbReference type="PROSITE" id="PS50181"/>
    </source>
</evidence>
<dbReference type="OrthoDB" id="5314306at2759"/>
<proteinExistence type="predicted"/>
<dbReference type="SMART" id="SM00256">
    <property type="entry name" value="FBOX"/>
    <property type="match status" value="1"/>
</dbReference>
<gene>
    <name evidence="2" type="ORF">Acr_13g0004670</name>
</gene>
<dbReference type="AlphaFoldDB" id="A0A7J0FKT2"/>
<dbReference type="InterPro" id="IPR001810">
    <property type="entry name" value="F-box_dom"/>
</dbReference>
<keyword evidence="3" id="KW-1185">Reference proteome</keyword>
<sequence>MSDYIPNEVLVEILARLPVNSLIRFTLVCKSWFSLITSPSFITKHLNHSKTIRDKVFLRLYNADEREEQYILCRDDDETLGYDDSKLKFPFELVSPYNWIIGNRVVLPRIYKPQSLYRIVLGFGAHPTTHEYMAVMVVYKNALLNQEREPAKVEIYEQGTGSWRCVRSASFPCFMLEFLLQQAFVNGAVHWVAHDPVTGLRNVVVSFDMGAETFSEMMLPPDVRDQMRVLITSFDESLAVLCGGEMGIDSCCVWVMKEYGVAESWTRLFSINLTGILSNTTGKLDNVLGFRKNGELLLSTSKERLLSYDPKAQTMTDTGIREETPIMH</sequence>
<organism evidence="2 3">
    <name type="scientific">Actinidia rufa</name>
    <dbReference type="NCBI Taxonomy" id="165716"/>
    <lineage>
        <taxon>Eukaryota</taxon>
        <taxon>Viridiplantae</taxon>
        <taxon>Streptophyta</taxon>
        <taxon>Embryophyta</taxon>
        <taxon>Tracheophyta</taxon>
        <taxon>Spermatophyta</taxon>
        <taxon>Magnoliopsida</taxon>
        <taxon>eudicotyledons</taxon>
        <taxon>Gunneridae</taxon>
        <taxon>Pentapetalae</taxon>
        <taxon>asterids</taxon>
        <taxon>Ericales</taxon>
        <taxon>Actinidiaceae</taxon>
        <taxon>Actinidia</taxon>
    </lineage>
</organism>
<dbReference type="Gene3D" id="1.20.1280.50">
    <property type="match status" value="1"/>
</dbReference>
<protein>
    <recommendedName>
        <fullName evidence="1">F-box domain-containing protein</fullName>
    </recommendedName>
</protein>
<dbReference type="EMBL" id="BJWL01000013">
    <property type="protein sequence ID" value="GFY99066.1"/>
    <property type="molecule type" value="Genomic_DNA"/>
</dbReference>
<dbReference type="InterPro" id="IPR017451">
    <property type="entry name" value="F-box-assoc_interact_dom"/>
</dbReference>
<feature type="domain" description="F-box" evidence="1">
    <location>
        <begin position="1"/>
        <end position="46"/>
    </location>
</feature>
<dbReference type="Pfam" id="PF00646">
    <property type="entry name" value="F-box"/>
    <property type="match status" value="1"/>
</dbReference>
<comment type="caution">
    <text evidence="2">The sequence shown here is derived from an EMBL/GenBank/DDBJ whole genome shotgun (WGS) entry which is preliminary data.</text>
</comment>
<dbReference type="Proteomes" id="UP000585474">
    <property type="component" value="Unassembled WGS sequence"/>
</dbReference>
<dbReference type="CDD" id="cd22157">
    <property type="entry name" value="F-box_AtFBW1-like"/>
    <property type="match status" value="1"/>
</dbReference>
<dbReference type="PANTHER" id="PTHR31672:SF10">
    <property type="entry name" value="F-BOX DOMAIN-CONTAINING PROTEIN"/>
    <property type="match status" value="1"/>
</dbReference>
<accession>A0A7J0FKT2</accession>
<dbReference type="InterPro" id="IPR050796">
    <property type="entry name" value="SCF_F-box_component"/>
</dbReference>
<dbReference type="Pfam" id="PF07734">
    <property type="entry name" value="FBA_1"/>
    <property type="match status" value="1"/>
</dbReference>
<reference evidence="2 3" key="1">
    <citation type="submission" date="2019-07" db="EMBL/GenBank/DDBJ databases">
        <title>De Novo Assembly of kiwifruit Actinidia rufa.</title>
        <authorList>
            <person name="Sugita-Konishi S."/>
            <person name="Sato K."/>
            <person name="Mori E."/>
            <person name="Abe Y."/>
            <person name="Kisaki G."/>
            <person name="Hamano K."/>
            <person name="Suezawa K."/>
            <person name="Otani M."/>
            <person name="Fukuda T."/>
            <person name="Manabe T."/>
            <person name="Gomi K."/>
            <person name="Tabuchi M."/>
            <person name="Akimitsu K."/>
            <person name="Kataoka I."/>
        </authorList>
    </citation>
    <scope>NUCLEOTIDE SEQUENCE [LARGE SCALE GENOMIC DNA]</scope>
    <source>
        <strain evidence="3">cv. Fuchu</strain>
    </source>
</reference>
<dbReference type="NCBIfam" id="TIGR01640">
    <property type="entry name" value="F_box_assoc_1"/>
    <property type="match status" value="1"/>
</dbReference>
<dbReference type="InterPro" id="IPR036047">
    <property type="entry name" value="F-box-like_dom_sf"/>
</dbReference>
<dbReference type="SUPFAM" id="SSF81383">
    <property type="entry name" value="F-box domain"/>
    <property type="match status" value="1"/>
</dbReference>
<name>A0A7J0FKT2_9ERIC</name>
<dbReference type="PROSITE" id="PS50181">
    <property type="entry name" value="FBOX"/>
    <property type="match status" value="1"/>
</dbReference>
<dbReference type="PANTHER" id="PTHR31672">
    <property type="entry name" value="BNACNNG10540D PROTEIN"/>
    <property type="match status" value="1"/>
</dbReference>
<dbReference type="InterPro" id="IPR006527">
    <property type="entry name" value="F-box-assoc_dom_typ1"/>
</dbReference>
<evidence type="ECO:0000313" key="2">
    <source>
        <dbReference type="EMBL" id="GFY99066.1"/>
    </source>
</evidence>